<sequence length="116" mass="13559">MEIHSRLEDGSFDVSIEGRRSIVPDDPGNRHRQLIADWEAMGNTIPHYEAPNIDHLARLREERDQRLRGSDWVILRNLETLEPVPQTWLDYRQALRDLPETTDNPADPDWPELPTL</sequence>
<dbReference type="EMBL" id="CP107716">
    <property type="protein sequence ID" value="UYQ70958.1"/>
    <property type="molecule type" value="Genomic_DNA"/>
</dbReference>
<dbReference type="InterPro" id="IPR031893">
    <property type="entry name" value="Phage_tail_APC"/>
</dbReference>
<feature type="domain" description="Phage tail assembly chaperone-like" evidence="1">
    <location>
        <begin position="57"/>
        <end position="114"/>
    </location>
</feature>
<proteinExistence type="predicted"/>
<dbReference type="Gene3D" id="6.10.140.1310">
    <property type="match status" value="1"/>
</dbReference>
<keyword evidence="3" id="KW-1185">Reference proteome</keyword>
<dbReference type="Pfam" id="PF16778">
    <property type="entry name" value="Phage_tail_APC"/>
    <property type="match status" value="1"/>
</dbReference>
<protein>
    <submittedName>
        <fullName evidence="2">Phage tail assembly chaperone</fullName>
    </submittedName>
</protein>
<gene>
    <name evidence="2" type="ORF">OF122_12910</name>
</gene>
<evidence type="ECO:0000313" key="3">
    <source>
        <dbReference type="Proteomes" id="UP001163882"/>
    </source>
</evidence>
<accession>A0ABY6IK60</accession>
<dbReference type="RefSeq" id="WP_264224622.1">
    <property type="nucleotide sequence ID" value="NZ_CP107716.1"/>
</dbReference>
<evidence type="ECO:0000259" key="1">
    <source>
        <dbReference type="Pfam" id="PF16778"/>
    </source>
</evidence>
<organism evidence="2 3">
    <name type="scientific">Pelagibacterium flavum</name>
    <dbReference type="NCBI Taxonomy" id="2984530"/>
    <lineage>
        <taxon>Bacteria</taxon>
        <taxon>Pseudomonadati</taxon>
        <taxon>Pseudomonadota</taxon>
        <taxon>Alphaproteobacteria</taxon>
        <taxon>Hyphomicrobiales</taxon>
        <taxon>Devosiaceae</taxon>
        <taxon>Pelagibacterium</taxon>
    </lineage>
</organism>
<evidence type="ECO:0000313" key="2">
    <source>
        <dbReference type="EMBL" id="UYQ70958.1"/>
    </source>
</evidence>
<dbReference type="Proteomes" id="UP001163882">
    <property type="component" value="Chromosome"/>
</dbReference>
<name>A0ABY6IK60_9HYPH</name>
<reference evidence="2" key="1">
    <citation type="submission" date="2022-10" db="EMBL/GenBank/DDBJ databases">
        <title>YIM 151497 complete genome.</title>
        <authorList>
            <person name="Chen X."/>
        </authorList>
    </citation>
    <scope>NUCLEOTIDE SEQUENCE</scope>
    <source>
        <strain evidence="2">YIM 151497</strain>
    </source>
</reference>